<accession>A0A2S8F1N4</accession>
<organism evidence="1 2">
    <name type="scientific">Blastopirellula marina</name>
    <dbReference type="NCBI Taxonomy" id="124"/>
    <lineage>
        <taxon>Bacteria</taxon>
        <taxon>Pseudomonadati</taxon>
        <taxon>Planctomycetota</taxon>
        <taxon>Planctomycetia</taxon>
        <taxon>Pirellulales</taxon>
        <taxon>Pirellulaceae</taxon>
        <taxon>Blastopirellula</taxon>
    </lineage>
</organism>
<dbReference type="Proteomes" id="UP000240009">
    <property type="component" value="Unassembled WGS sequence"/>
</dbReference>
<dbReference type="RefSeq" id="WP_105357709.1">
    <property type="nucleotide sequence ID" value="NZ_PUIA01000069.1"/>
</dbReference>
<sequence length="154" mass="16760">MRRTLFILIAVLVVPGLLAVAALLMNSPAFAPFVGLQQSGVGFAMGNSRVDASYGYFGNGDRLAFAIIRIYPPGATQLEMLDDQLVDYNSGGVPLVRGKDGKMQFVALDGMAYLIDDDGVSRYPIEMDEHTDTVGLTRCNTKAEMEAYLRKFSP</sequence>
<dbReference type="EMBL" id="PUIA01000069">
    <property type="protein sequence ID" value="PQO26050.1"/>
    <property type="molecule type" value="Genomic_DNA"/>
</dbReference>
<name>A0A2S8F1N4_9BACT</name>
<evidence type="ECO:0000313" key="2">
    <source>
        <dbReference type="Proteomes" id="UP000240009"/>
    </source>
</evidence>
<comment type="caution">
    <text evidence="1">The sequence shown here is derived from an EMBL/GenBank/DDBJ whole genome shotgun (WGS) entry which is preliminary data.</text>
</comment>
<proteinExistence type="predicted"/>
<evidence type="ECO:0000313" key="1">
    <source>
        <dbReference type="EMBL" id="PQO26050.1"/>
    </source>
</evidence>
<gene>
    <name evidence="1" type="ORF">C5Y96_21610</name>
</gene>
<reference evidence="1 2" key="1">
    <citation type="submission" date="2018-02" db="EMBL/GenBank/DDBJ databases">
        <title>Comparative genomes isolates from brazilian mangrove.</title>
        <authorList>
            <person name="Araujo J.E."/>
            <person name="Taketani R.G."/>
            <person name="Silva M.C.P."/>
            <person name="Loureco M.V."/>
            <person name="Andreote F.D."/>
        </authorList>
    </citation>
    <scope>NUCLEOTIDE SEQUENCE [LARGE SCALE GENOMIC DNA]</scope>
    <source>
        <strain evidence="1 2">HEX-2 MGV</strain>
    </source>
</reference>
<dbReference type="AlphaFoldDB" id="A0A2S8F1N4"/>
<protein>
    <submittedName>
        <fullName evidence="1">Uncharacterized protein</fullName>
    </submittedName>
</protein>